<dbReference type="Gramene" id="mRNA:HanXRQr2_Chr09g0403221">
    <property type="protein sequence ID" value="CDS:HanXRQr2_Chr09g0403221.1"/>
    <property type="gene ID" value="HanXRQr2_Chr09g0403221"/>
</dbReference>
<name>A0A9K3N9R1_HELAN</name>
<dbReference type="EMBL" id="MNCJ02000324">
    <property type="protein sequence ID" value="KAF5792186.1"/>
    <property type="molecule type" value="Genomic_DNA"/>
</dbReference>
<dbReference type="Proteomes" id="UP000215914">
    <property type="component" value="Unassembled WGS sequence"/>
</dbReference>
<organism evidence="2 3">
    <name type="scientific">Helianthus annuus</name>
    <name type="common">Common sunflower</name>
    <dbReference type="NCBI Taxonomy" id="4232"/>
    <lineage>
        <taxon>Eukaryota</taxon>
        <taxon>Viridiplantae</taxon>
        <taxon>Streptophyta</taxon>
        <taxon>Embryophyta</taxon>
        <taxon>Tracheophyta</taxon>
        <taxon>Spermatophyta</taxon>
        <taxon>Magnoliopsida</taxon>
        <taxon>eudicotyledons</taxon>
        <taxon>Gunneridae</taxon>
        <taxon>Pentapetalae</taxon>
        <taxon>asterids</taxon>
        <taxon>campanulids</taxon>
        <taxon>Asterales</taxon>
        <taxon>Asteraceae</taxon>
        <taxon>Asteroideae</taxon>
        <taxon>Heliantheae alliance</taxon>
        <taxon>Heliantheae</taxon>
        <taxon>Helianthus</taxon>
    </lineage>
</organism>
<evidence type="ECO:0000313" key="3">
    <source>
        <dbReference type="Proteomes" id="UP000215914"/>
    </source>
</evidence>
<sequence>MVKADMKPSDMIQVGGVGSLVARSRKGVKKVVSTYSRSKSEPSSSSDLRGIPSGIVSNRKSADPSRQWRPPELSIRLWTRSVLTNVIWSPL</sequence>
<reference evidence="2" key="1">
    <citation type="journal article" date="2017" name="Nature">
        <title>The sunflower genome provides insights into oil metabolism, flowering and Asterid evolution.</title>
        <authorList>
            <person name="Badouin H."/>
            <person name="Gouzy J."/>
            <person name="Grassa C.J."/>
            <person name="Murat F."/>
            <person name="Staton S.E."/>
            <person name="Cottret L."/>
            <person name="Lelandais-Briere C."/>
            <person name="Owens G.L."/>
            <person name="Carrere S."/>
            <person name="Mayjonade B."/>
            <person name="Legrand L."/>
            <person name="Gill N."/>
            <person name="Kane N.C."/>
            <person name="Bowers J.E."/>
            <person name="Hubner S."/>
            <person name="Bellec A."/>
            <person name="Berard A."/>
            <person name="Berges H."/>
            <person name="Blanchet N."/>
            <person name="Boniface M.C."/>
            <person name="Brunel D."/>
            <person name="Catrice O."/>
            <person name="Chaidir N."/>
            <person name="Claudel C."/>
            <person name="Donnadieu C."/>
            <person name="Faraut T."/>
            <person name="Fievet G."/>
            <person name="Helmstetter N."/>
            <person name="King M."/>
            <person name="Knapp S.J."/>
            <person name="Lai Z."/>
            <person name="Le Paslier M.C."/>
            <person name="Lippi Y."/>
            <person name="Lorenzon L."/>
            <person name="Mandel J.R."/>
            <person name="Marage G."/>
            <person name="Marchand G."/>
            <person name="Marquand E."/>
            <person name="Bret-Mestries E."/>
            <person name="Morien E."/>
            <person name="Nambeesan S."/>
            <person name="Nguyen T."/>
            <person name="Pegot-Espagnet P."/>
            <person name="Pouilly N."/>
            <person name="Raftis F."/>
            <person name="Sallet E."/>
            <person name="Schiex T."/>
            <person name="Thomas J."/>
            <person name="Vandecasteele C."/>
            <person name="Vares D."/>
            <person name="Vear F."/>
            <person name="Vautrin S."/>
            <person name="Crespi M."/>
            <person name="Mangin B."/>
            <person name="Burke J.M."/>
            <person name="Salse J."/>
            <person name="Munos S."/>
            <person name="Vincourt P."/>
            <person name="Rieseberg L.H."/>
            <person name="Langlade N.B."/>
        </authorList>
    </citation>
    <scope>NUCLEOTIDE SEQUENCE</scope>
    <source>
        <tissue evidence="2">Leaves</tissue>
    </source>
</reference>
<reference evidence="2" key="2">
    <citation type="submission" date="2020-06" db="EMBL/GenBank/DDBJ databases">
        <title>Helianthus annuus Genome sequencing and assembly Release 2.</title>
        <authorList>
            <person name="Gouzy J."/>
            <person name="Langlade N."/>
            <person name="Munos S."/>
        </authorList>
    </citation>
    <scope>NUCLEOTIDE SEQUENCE</scope>
    <source>
        <tissue evidence="2">Leaves</tissue>
    </source>
</reference>
<dbReference type="AlphaFoldDB" id="A0A9K3N9R1"/>
<keyword evidence="3" id="KW-1185">Reference proteome</keyword>
<evidence type="ECO:0000313" key="2">
    <source>
        <dbReference type="EMBL" id="KAF5792186.1"/>
    </source>
</evidence>
<proteinExistence type="predicted"/>
<evidence type="ECO:0000256" key="1">
    <source>
        <dbReference type="SAM" id="MobiDB-lite"/>
    </source>
</evidence>
<accession>A0A9K3N9R1</accession>
<feature type="compositionally biased region" description="Low complexity" evidence="1">
    <location>
        <begin position="33"/>
        <end position="46"/>
    </location>
</feature>
<feature type="region of interest" description="Disordered" evidence="1">
    <location>
        <begin position="25"/>
        <end position="68"/>
    </location>
</feature>
<comment type="caution">
    <text evidence="2">The sequence shown here is derived from an EMBL/GenBank/DDBJ whole genome shotgun (WGS) entry which is preliminary data.</text>
</comment>
<gene>
    <name evidence="2" type="ORF">HanXRQr2_Chr09g0403221</name>
</gene>
<protein>
    <submittedName>
        <fullName evidence="2">Uncharacterized protein</fullName>
    </submittedName>
</protein>